<evidence type="ECO:0000256" key="3">
    <source>
        <dbReference type="ARBA" id="ARBA00022473"/>
    </source>
</evidence>
<keyword evidence="12" id="KW-1185">Reference proteome</keyword>
<dbReference type="PROSITE" id="PS00246">
    <property type="entry name" value="WNT1"/>
    <property type="match status" value="1"/>
</dbReference>
<dbReference type="InterPro" id="IPR043158">
    <property type="entry name" value="Wnt_C"/>
</dbReference>
<feature type="signal peptide" evidence="10">
    <location>
        <begin position="1"/>
        <end position="20"/>
    </location>
</feature>
<evidence type="ECO:0000313" key="12">
    <source>
        <dbReference type="Proteomes" id="UP000494040"/>
    </source>
</evidence>
<keyword evidence="4" id="KW-0964">Secreted</keyword>
<dbReference type="GO" id="GO:0030182">
    <property type="term" value="P:neuron differentiation"/>
    <property type="evidence" value="ECO:0007669"/>
    <property type="project" value="TreeGrafter"/>
</dbReference>
<dbReference type="GO" id="GO:0060070">
    <property type="term" value="P:canonical Wnt signaling pathway"/>
    <property type="evidence" value="ECO:0007669"/>
    <property type="project" value="TreeGrafter"/>
</dbReference>
<keyword evidence="3 9" id="KW-0217">Developmental protein</keyword>
<name>A0A8I6TGW5_CIMLE</name>
<reference evidence="11" key="1">
    <citation type="submission" date="2022-01" db="UniProtKB">
        <authorList>
            <consortium name="EnsemblMetazoa"/>
        </authorList>
    </citation>
    <scope>IDENTIFICATION</scope>
</reference>
<dbReference type="GO" id="GO:0007517">
    <property type="term" value="P:muscle organ development"/>
    <property type="evidence" value="ECO:0007669"/>
    <property type="project" value="UniProtKB-ARBA"/>
</dbReference>
<accession>A0A8I6TGW5</accession>
<dbReference type="GO" id="GO:0000902">
    <property type="term" value="P:cell morphogenesis"/>
    <property type="evidence" value="ECO:0007669"/>
    <property type="project" value="UniProtKB-ARBA"/>
</dbReference>
<dbReference type="CDD" id="cd19338">
    <property type="entry name" value="Wnt_Wnt6"/>
    <property type="match status" value="1"/>
</dbReference>
<dbReference type="PRINTS" id="PR01349">
    <property type="entry name" value="WNTPROTEIN"/>
</dbReference>
<dbReference type="Proteomes" id="UP000494040">
    <property type="component" value="Unassembled WGS sequence"/>
</dbReference>
<comment type="subcellular location">
    <subcellularLocation>
        <location evidence="1 9">Secreted</location>
        <location evidence="1 9">Extracellular space</location>
        <location evidence="1 9">Extracellular matrix</location>
    </subcellularLocation>
</comment>
<dbReference type="EnsemblMetazoa" id="XM_014401901.2">
    <property type="protein sequence ID" value="XP_014257387.1"/>
    <property type="gene ID" value="LOC106671088"/>
</dbReference>
<keyword evidence="5" id="KW-0272">Extracellular matrix</keyword>
<dbReference type="OMA" id="ANWWYLG"/>
<dbReference type="InterPro" id="IPR009143">
    <property type="entry name" value="Wnt6"/>
</dbReference>
<evidence type="ECO:0000256" key="8">
    <source>
        <dbReference type="ARBA" id="ARBA00023288"/>
    </source>
</evidence>
<comment type="function">
    <text evidence="9">Ligand for members of the frizzled family of seven transmembrane receptors.</text>
</comment>
<feature type="chain" id="PRO_5035187984" description="Protein Wnt" evidence="10">
    <location>
        <begin position="21"/>
        <end position="355"/>
    </location>
</feature>
<dbReference type="PANTHER" id="PTHR12027">
    <property type="entry name" value="WNT RELATED"/>
    <property type="match status" value="1"/>
</dbReference>
<dbReference type="GO" id="GO:0005615">
    <property type="term" value="C:extracellular space"/>
    <property type="evidence" value="ECO:0007669"/>
    <property type="project" value="TreeGrafter"/>
</dbReference>
<keyword evidence="10" id="KW-0732">Signal</keyword>
<comment type="similarity">
    <text evidence="2 9">Belongs to the Wnt family.</text>
</comment>
<dbReference type="GO" id="GO:0045165">
    <property type="term" value="P:cell fate commitment"/>
    <property type="evidence" value="ECO:0007669"/>
    <property type="project" value="TreeGrafter"/>
</dbReference>
<dbReference type="GO" id="GO:0005125">
    <property type="term" value="F:cytokine activity"/>
    <property type="evidence" value="ECO:0007669"/>
    <property type="project" value="TreeGrafter"/>
</dbReference>
<evidence type="ECO:0000256" key="2">
    <source>
        <dbReference type="ARBA" id="ARBA00005683"/>
    </source>
</evidence>
<evidence type="ECO:0000313" key="11">
    <source>
        <dbReference type="EnsemblMetazoa" id="XP_014257387.1"/>
    </source>
</evidence>
<dbReference type="InterPro" id="IPR005817">
    <property type="entry name" value="Wnt"/>
</dbReference>
<keyword evidence="6 9" id="KW-0879">Wnt signaling pathway</keyword>
<dbReference type="InterPro" id="IPR018161">
    <property type="entry name" value="Wnt_CS"/>
</dbReference>
<dbReference type="AlphaFoldDB" id="A0A8I6TGW5"/>
<dbReference type="KEGG" id="clec:106671088"/>
<dbReference type="SMART" id="SM00097">
    <property type="entry name" value="WNT1"/>
    <property type="match status" value="1"/>
</dbReference>
<evidence type="ECO:0000256" key="7">
    <source>
        <dbReference type="ARBA" id="ARBA00023157"/>
    </source>
</evidence>
<evidence type="ECO:0000256" key="4">
    <source>
        <dbReference type="ARBA" id="ARBA00022525"/>
    </source>
</evidence>
<evidence type="ECO:0000256" key="5">
    <source>
        <dbReference type="ARBA" id="ARBA00022530"/>
    </source>
</evidence>
<keyword evidence="7" id="KW-1015">Disulfide bond</keyword>
<dbReference type="GeneID" id="106671088"/>
<keyword evidence="8" id="KW-0449">Lipoprotein</keyword>
<protein>
    <recommendedName>
        <fullName evidence="9">Protein Wnt</fullName>
    </recommendedName>
</protein>
<sequence>MKPNRRAFIIFLFPLHIVQANWWMLGIDGGHLPAGKSSPMNYKERCQKLEFLIEKQRQLCSVNENIMSALSNGVRLAIEECQYQFSMIRWNCSTFTNSSSIFGAVTTIKSRETAFVYAVSSAGIAYAITRACSKGELTDCNCDTRVRLRKPRKHWQWGGCSEDIHFGEKFSREFIDSQEDSDTAEGLMNLHNNEAGRRLIRSRMQRVCKCHGMSGSCSVRVCWRRLPPFRLVGDALTSRFEGASSVKLVEKKRRKIKRLRAASKGLKQPNNTELVYLEDSPDYCEKNETLGILGTHGRLCNRGSPGLDGCKLLCCGRGYQTRVREVEEKCKCRFVWCCNVICEICRFKKEEHICN</sequence>
<dbReference type="GO" id="GO:0060560">
    <property type="term" value="P:developmental growth involved in morphogenesis"/>
    <property type="evidence" value="ECO:0007669"/>
    <property type="project" value="UniProtKB-ARBA"/>
</dbReference>
<evidence type="ECO:0000256" key="10">
    <source>
        <dbReference type="SAM" id="SignalP"/>
    </source>
</evidence>
<dbReference type="Gene3D" id="3.30.2460.20">
    <property type="match status" value="1"/>
</dbReference>
<proteinExistence type="inferred from homology"/>
<dbReference type="Pfam" id="PF00110">
    <property type="entry name" value="wnt"/>
    <property type="match status" value="1"/>
</dbReference>
<organism evidence="11 12">
    <name type="scientific">Cimex lectularius</name>
    <name type="common">Bed bug</name>
    <name type="synonym">Acanthia lectularia</name>
    <dbReference type="NCBI Taxonomy" id="79782"/>
    <lineage>
        <taxon>Eukaryota</taxon>
        <taxon>Metazoa</taxon>
        <taxon>Ecdysozoa</taxon>
        <taxon>Arthropoda</taxon>
        <taxon>Hexapoda</taxon>
        <taxon>Insecta</taxon>
        <taxon>Pterygota</taxon>
        <taxon>Neoptera</taxon>
        <taxon>Paraneoptera</taxon>
        <taxon>Hemiptera</taxon>
        <taxon>Heteroptera</taxon>
        <taxon>Panheteroptera</taxon>
        <taxon>Cimicomorpha</taxon>
        <taxon>Cimicidae</taxon>
        <taxon>Cimex</taxon>
    </lineage>
</organism>
<dbReference type="GO" id="GO:0005109">
    <property type="term" value="F:frizzled binding"/>
    <property type="evidence" value="ECO:0007669"/>
    <property type="project" value="TreeGrafter"/>
</dbReference>
<dbReference type="OrthoDB" id="5945655at2759"/>
<evidence type="ECO:0000256" key="6">
    <source>
        <dbReference type="ARBA" id="ARBA00022687"/>
    </source>
</evidence>
<dbReference type="FunFam" id="3.30.2460.20:FF:000001">
    <property type="entry name" value="Wnt homolog"/>
    <property type="match status" value="1"/>
</dbReference>
<evidence type="ECO:0000256" key="1">
    <source>
        <dbReference type="ARBA" id="ARBA00004498"/>
    </source>
</evidence>
<dbReference type="RefSeq" id="XP_014257387.1">
    <property type="nucleotide sequence ID" value="XM_014401901.2"/>
</dbReference>
<evidence type="ECO:0000256" key="9">
    <source>
        <dbReference type="RuleBase" id="RU003500"/>
    </source>
</evidence>
<dbReference type="PANTHER" id="PTHR12027:SF99">
    <property type="entry name" value="PROTEIN WNT"/>
    <property type="match status" value="1"/>
</dbReference>